<dbReference type="Pfam" id="PF13489">
    <property type="entry name" value="Methyltransf_23"/>
    <property type="match status" value="1"/>
</dbReference>
<dbReference type="SUPFAM" id="SSF53335">
    <property type="entry name" value="S-adenosyl-L-methionine-dependent methyltransferases"/>
    <property type="match status" value="1"/>
</dbReference>
<evidence type="ECO:0000313" key="1">
    <source>
        <dbReference type="EMBL" id="PXX88886.1"/>
    </source>
</evidence>
<dbReference type="InterPro" id="IPR029063">
    <property type="entry name" value="SAM-dependent_MTases_sf"/>
</dbReference>
<gene>
    <name evidence="1" type="ORF">DIT71_17005</name>
</gene>
<evidence type="ECO:0008006" key="3">
    <source>
        <dbReference type="Google" id="ProtNLM"/>
    </source>
</evidence>
<protein>
    <recommendedName>
        <fullName evidence="3">Methyltransferase domain-containing protein</fullName>
    </recommendedName>
</protein>
<dbReference type="Gene3D" id="3.40.50.150">
    <property type="entry name" value="Vaccinia Virus protein VP39"/>
    <property type="match status" value="1"/>
</dbReference>
<evidence type="ECO:0000313" key="2">
    <source>
        <dbReference type="Proteomes" id="UP000253987"/>
    </source>
</evidence>
<dbReference type="AlphaFoldDB" id="A0A2V3ZG07"/>
<name>A0A2V3ZG07_9GAMM</name>
<accession>A0A2V3ZG07</accession>
<reference evidence="2" key="1">
    <citation type="submission" date="2018-05" db="EMBL/GenBank/DDBJ databases">
        <authorList>
            <person name="Lu D."/>
        </authorList>
    </citation>
    <scope>NUCLEOTIDE SEQUENCE [LARGE SCALE GENOMIC DNA]</scope>
    <source>
        <strain evidence="2">F01</strain>
    </source>
</reference>
<dbReference type="OrthoDB" id="9791837at2"/>
<sequence>MMTYSTEFFKDRREQTMASAKPIVALLWEAIKPETVLDVGCATGIWLAQAQNHGAAKIKGIDGPWVPREELEIDEAFFVEHDLSQNNPADVGFYDLAFCIEVAEHLAPEAAERFIEFLTSHADAVLFSAAIPGQGGTGHVNEQPQSYWHKKFSDRQFECFDIVRPEFWDDPKINVIYKQNMLIYAREGCAINNILQEIYGTNAKITTNFSLDRIHPFLFKLRTAPKKTLVERVKQKLKNSLKYKS</sequence>
<reference evidence="1 2" key="2">
    <citation type="submission" date="2018-06" db="EMBL/GenBank/DDBJ databases">
        <title>Marinobactersediminissp. nov, a moderately halophilic bacterium isolated from marine solar saltern.</title>
        <authorList>
            <person name="Zhang Y."/>
        </authorList>
    </citation>
    <scope>NUCLEOTIDE SEQUENCE [LARGE SCALE GENOMIC DNA]</scope>
    <source>
        <strain evidence="1 2">F01</strain>
    </source>
</reference>
<keyword evidence="2" id="KW-1185">Reference proteome</keyword>
<organism evidence="1 2">
    <name type="scientific">Marinobacter vulgaris</name>
    <dbReference type="NCBI Taxonomy" id="1928331"/>
    <lineage>
        <taxon>Bacteria</taxon>
        <taxon>Pseudomonadati</taxon>
        <taxon>Pseudomonadota</taxon>
        <taxon>Gammaproteobacteria</taxon>
        <taxon>Pseudomonadales</taxon>
        <taxon>Marinobacteraceae</taxon>
        <taxon>Marinobacter</taxon>
    </lineage>
</organism>
<dbReference type="RefSeq" id="WP_114614428.1">
    <property type="nucleotide sequence ID" value="NZ_QFWX01000010.1"/>
</dbReference>
<dbReference type="EMBL" id="QFWX01000010">
    <property type="protein sequence ID" value="PXX88886.1"/>
    <property type="molecule type" value="Genomic_DNA"/>
</dbReference>
<comment type="caution">
    <text evidence="1">The sequence shown here is derived from an EMBL/GenBank/DDBJ whole genome shotgun (WGS) entry which is preliminary data.</text>
</comment>
<dbReference type="Proteomes" id="UP000253987">
    <property type="component" value="Unassembled WGS sequence"/>
</dbReference>
<proteinExistence type="predicted"/>
<dbReference type="CDD" id="cd02440">
    <property type="entry name" value="AdoMet_MTases"/>
    <property type="match status" value="1"/>
</dbReference>